<accession>A0A835L4W0</accession>
<keyword evidence="2" id="KW-1185">Reference proteome</keyword>
<gene>
    <name evidence="1" type="ORF">HW555_006974</name>
</gene>
<protein>
    <submittedName>
        <fullName evidence="1">Uncharacterized protein</fullName>
    </submittedName>
</protein>
<reference evidence="1" key="1">
    <citation type="submission" date="2020-08" db="EMBL/GenBank/DDBJ databases">
        <title>Spodoptera exigua strain:BAW_Kor-Di-RS1 Genome sequencing and assembly.</title>
        <authorList>
            <person name="Kim J."/>
            <person name="Nam H.Y."/>
            <person name="Kwon M."/>
            <person name="Choi J.H."/>
            <person name="Cho S.R."/>
            <person name="Kim G.-H."/>
        </authorList>
    </citation>
    <scope>NUCLEOTIDE SEQUENCE</scope>
    <source>
        <strain evidence="1">BAW_Kor-Di-RS1</strain>
        <tissue evidence="1">Whole-body</tissue>
    </source>
</reference>
<dbReference type="AlphaFoldDB" id="A0A835L4W0"/>
<comment type="caution">
    <text evidence="1">The sequence shown here is derived from an EMBL/GenBank/DDBJ whole genome shotgun (WGS) entry which is preliminary data.</text>
</comment>
<name>A0A835L4W0_SPOEX</name>
<evidence type="ECO:0000313" key="2">
    <source>
        <dbReference type="Proteomes" id="UP000648187"/>
    </source>
</evidence>
<proteinExistence type="predicted"/>
<dbReference type="EMBL" id="JACKWZ010000112">
    <property type="protein sequence ID" value="KAF9415384.1"/>
    <property type="molecule type" value="Genomic_DNA"/>
</dbReference>
<evidence type="ECO:0000313" key="1">
    <source>
        <dbReference type="EMBL" id="KAF9415384.1"/>
    </source>
</evidence>
<sequence length="126" mass="13845">MSIRRVRRDVIKCNLSPWPINPQKCLPHLRNKWPANNKLINLAPSLIFLRTLKLSLVPILSVINRPCVTGPISDPGSLGSVTQLNSMQSVTNRTISQASVDGASLECGRARVGSTSLYTFPLPRTL</sequence>
<dbReference type="Proteomes" id="UP000648187">
    <property type="component" value="Unassembled WGS sequence"/>
</dbReference>
<organism evidence="1 2">
    <name type="scientific">Spodoptera exigua</name>
    <name type="common">Beet armyworm</name>
    <name type="synonym">Noctua fulgens</name>
    <dbReference type="NCBI Taxonomy" id="7107"/>
    <lineage>
        <taxon>Eukaryota</taxon>
        <taxon>Metazoa</taxon>
        <taxon>Ecdysozoa</taxon>
        <taxon>Arthropoda</taxon>
        <taxon>Hexapoda</taxon>
        <taxon>Insecta</taxon>
        <taxon>Pterygota</taxon>
        <taxon>Neoptera</taxon>
        <taxon>Endopterygota</taxon>
        <taxon>Lepidoptera</taxon>
        <taxon>Glossata</taxon>
        <taxon>Ditrysia</taxon>
        <taxon>Noctuoidea</taxon>
        <taxon>Noctuidae</taxon>
        <taxon>Amphipyrinae</taxon>
        <taxon>Spodoptera</taxon>
    </lineage>
</organism>